<reference evidence="14 15" key="1">
    <citation type="submission" date="2011-11" db="EMBL/GenBank/DDBJ databases">
        <title>Complete sequence of Spirochaeta sp. grapes.</title>
        <authorList>
            <consortium name="US DOE Joint Genome Institute"/>
            <person name="Lucas S."/>
            <person name="Han J."/>
            <person name="Lapidus A."/>
            <person name="Cheng J.-F."/>
            <person name="Goodwin L."/>
            <person name="Pitluck S."/>
            <person name="Peters L."/>
            <person name="Ovchinnikova G."/>
            <person name="Munk A.C."/>
            <person name="Detter J.C."/>
            <person name="Han C."/>
            <person name="Tapia R."/>
            <person name="Land M."/>
            <person name="Hauser L."/>
            <person name="Kyrpides N."/>
            <person name="Ivanova N."/>
            <person name="Pagani I."/>
            <person name="Ritalahtilisa K."/>
            <person name="Loeffler F."/>
            <person name="Woyke T."/>
        </authorList>
    </citation>
    <scope>NUCLEOTIDE SEQUENCE [LARGE SCALE GENOMIC DNA]</scope>
    <source>
        <strain evidence="15">ATCC BAA-1885 / DSM 22778 / Grapes</strain>
    </source>
</reference>
<dbReference type="SUPFAM" id="SSF55083">
    <property type="entry name" value="6-hydroxymethyl-7,8-dihydropterin pyrophosphokinase, HPPK"/>
    <property type="match status" value="1"/>
</dbReference>
<comment type="function">
    <text evidence="10">Catalyzes the transfer of pyrophosphate from adenosine triphosphate (ATP) to 6-hydroxymethyl-7,8-dihydropterin, an enzymatic step in folate biosynthesis pathway.</text>
</comment>
<evidence type="ECO:0000256" key="1">
    <source>
        <dbReference type="ARBA" id="ARBA00005051"/>
    </source>
</evidence>
<dbReference type="GO" id="GO:0005524">
    <property type="term" value="F:ATP binding"/>
    <property type="evidence" value="ECO:0007669"/>
    <property type="project" value="UniProtKB-KW"/>
</dbReference>
<name>G8QRN7_SPHPG</name>
<dbReference type="PANTHER" id="PTHR43071:SF1">
    <property type="entry name" value="2-AMINO-4-HYDROXY-6-HYDROXYMETHYLDIHYDROPTERIDINE PYROPHOSPHOKINASE"/>
    <property type="match status" value="1"/>
</dbReference>
<evidence type="ECO:0000256" key="4">
    <source>
        <dbReference type="ARBA" id="ARBA00016218"/>
    </source>
</evidence>
<sequence length="152" mass="17156">MTGCKMTAYLALGSNLGDREEHLRNALKMLSLTEGIEVTTVSTFINTAPVGYTDQPDFLNAVVEIETTLDPYALLSVCNEIEQALKRKRIIHWGPRTIDVDILLFGDLILEDEKLTIPHPRMLEREFVMKPLCEIAPKALHPVKKKTIKDLL</sequence>
<comment type="similarity">
    <text evidence="2">Belongs to the HPPK family.</text>
</comment>
<dbReference type="Pfam" id="PF01288">
    <property type="entry name" value="HPPK"/>
    <property type="match status" value="1"/>
</dbReference>
<dbReference type="GO" id="GO:0046654">
    <property type="term" value="P:tetrahydrofolate biosynthetic process"/>
    <property type="evidence" value="ECO:0007669"/>
    <property type="project" value="UniProtKB-UniPathway"/>
</dbReference>
<feature type="domain" description="7,8-dihydro-6-hydroxymethylpterin-pyrophosphokinase" evidence="13">
    <location>
        <begin position="92"/>
        <end position="103"/>
    </location>
</feature>
<dbReference type="OrthoDB" id="9808041at2"/>
<evidence type="ECO:0000259" key="13">
    <source>
        <dbReference type="PROSITE" id="PS00794"/>
    </source>
</evidence>
<evidence type="ECO:0000256" key="6">
    <source>
        <dbReference type="ARBA" id="ARBA00022741"/>
    </source>
</evidence>
<keyword evidence="8" id="KW-0067">ATP-binding</keyword>
<evidence type="ECO:0000256" key="8">
    <source>
        <dbReference type="ARBA" id="ARBA00022840"/>
    </source>
</evidence>
<dbReference type="KEGG" id="sgp:SpiGrapes_0995"/>
<evidence type="ECO:0000256" key="11">
    <source>
        <dbReference type="ARBA" id="ARBA00029766"/>
    </source>
</evidence>
<evidence type="ECO:0000313" key="15">
    <source>
        <dbReference type="Proteomes" id="UP000005632"/>
    </source>
</evidence>
<dbReference type="InterPro" id="IPR000550">
    <property type="entry name" value="Hppk"/>
</dbReference>
<evidence type="ECO:0000256" key="5">
    <source>
        <dbReference type="ARBA" id="ARBA00022679"/>
    </source>
</evidence>
<dbReference type="Gene3D" id="3.30.70.560">
    <property type="entry name" value="7,8-Dihydro-6-hydroxymethylpterin-pyrophosphokinase HPPK"/>
    <property type="match status" value="1"/>
</dbReference>
<keyword evidence="9" id="KW-0289">Folate biosynthesis</keyword>
<keyword evidence="15" id="KW-1185">Reference proteome</keyword>
<dbReference type="EC" id="2.7.6.3" evidence="3"/>
<accession>G8QRN7</accession>
<dbReference type="NCBIfam" id="TIGR01498">
    <property type="entry name" value="folK"/>
    <property type="match status" value="1"/>
</dbReference>
<organism evidence="14 15">
    <name type="scientific">Sphaerochaeta pleomorpha (strain ATCC BAA-1885 / DSM 22778 / Grapes)</name>
    <dbReference type="NCBI Taxonomy" id="158190"/>
    <lineage>
        <taxon>Bacteria</taxon>
        <taxon>Pseudomonadati</taxon>
        <taxon>Spirochaetota</taxon>
        <taxon>Spirochaetia</taxon>
        <taxon>Spirochaetales</taxon>
        <taxon>Sphaerochaetaceae</taxon>
        <taxon>Sphaerochaeta</taxon>
    </lineage>
</organism>
<evidence type="ECO:0000256" key="2">
    <source>
        <dbReference type="ARBA" id="ARBA00005810"/>
    </source>
</evidence>
<gene>
    <name evidence="14" type="ordered locus">SpiGrapes_0995</name>
</gene>
<comment type="pathway">
    <text evidence="1">Cofactor biosynthesis; tetrahydrofolate biosynthesis; 2-amino-4-hydroxy-6-hydroxymethyl-7,8-dihydropteridine diphosphate from 7,8-dihydroneopterin triphosphate: step 4/4.</text>
</comment>
<dbReference type="GO" id="GO:0003848">
    <property type="term" value="F:2-amino-4-hydroxy-6-hydroxymethyldihydropteridine diphosphokinase activity"/>
    <property type="evidence" value="ECO:0007669"/>
    <property type="project" value="UniProtKB-EC"/>
</dbReference>
<dbReference type="EMBL" id="CP003155">
    <property type="protein sequence ID" value="AEV28820.1"/>
    <property type="molecule type" value="Genomic_DNA"/>
</dbReference>
<dbReference type="PANTHER" id="PTHR43071">
    <property type="entry name" value="2-AMINO-4-HYDROXY-6-HYDROXYMETHYLDIHYDROPTERIDINE PYROPHOSPHOKINASE"/>
    <property type="match status" value="1"/>
</dbReference>
<evidence type="ECO:0000256" key="9">
    <source>
        <dbReference type="ARBA" id="ARBA00022909"/>
    </source>
</evidence>
<keyword evidence="5" id="KW-0808">Transferase</keyword>
<dbReference type="STRING" id="158190.SpiGrapes_0995"/>
<keyword evidence="6" id="KW-0547">Nucleotide-binding</keyword>
<evidence type="ECO:0000256" key="10">
    <source>
        <dbReference type="ARBA" id="ARBA00029409"/>
    </source>
</evidence>
<dbReference type="RefSeq" id="WP_014269669.1">
    <property type="nucleotide sequence ID" value="NC_016633.1"/>
</dbReference>
<dbReference type="PROSITE" id="PS00794">
    <property type="entry name" value="HPPK"/>
    <property type="match status" value="1"/>
</dbReference>
<protein>
    <recommendedName>
        <fullName evidence="4">2-amino-4-hydroxy-6-hydroxymethyldihydropteridine pyrophosphokinase</fullName>
        <ecNumber evidence="3">2.7.6.3</ecNumber>
    </recommendedName>
    <alternativeName>
        <fullName evidence="11">6-hydroxymethyl-7,8-dihydropterin pyrophosphokinase</fullName>
    </alternativeName>
    <alternativeName>
        <fullName evidence="12">7,8-dihydro-6-hydroxymethylpterin-pyrophosphokinase</fullName>
    </alternativeName>
</protein>
<evidence type="ECO:0000256" key="12">
    <source>
        <dbReference type="ARBA" id="ARBA00033413"/>
    </source>
</evidence>
<dbReference type="Proteomes" id="UP000005632">
    <property type="component" value="Chromosome"/>
</dbReference>
<dbReference type="CDD" id="cd00483">
    <property type="entry name" value="HPPK"/>
    <property type="match status" value="1"/>
</dbReference>
<evidence type="ECO:0000256" key="3">
    <source>
        <dbReference type="ARBA" id="ARBA00013253"/>
    </source>
</evidence>
<dbReference type="AlphaFoldDB" id="G8QRN7"/>
<evidence type="ECO:0000256" key="7">
    <source>
        <dbReference type="ARBA" id="ARBA00022777"/>
    </source>
</evidence>
<dbReference type="InterPro" id="IPR035907">
    <property type="entry name" value="Hppk_sf"/>
</dbReference>
<dbReference type="UniPathway" id="UPA00077">
    <property type="reaction ID" value="UER00155"/>
</dbReference>
<dbReference type="eggNOG" id="COG0801">
    <property type="taxonomic scope" value="Bacteria"/>
</dbReference>
<keyword evidence="7 14" id="KW-0418">Kinase</keyword>
<dbReference type="HOGENOM" id="CLU_097916_2_3_12"/>
<dbReference type="GO" id="GO:0016301">
    <property type="term" value="F:kinase activity"/>
    <property type="evidence" value="ECO:0007669"/>
    <property type="project" value="UniProtKB-KW"/>
</dbReference>
<dbReference type="GO" id="GO:0046656">
    <property type="term" value="P:folic acid biosynthetic process"/>
    <property type="evidence" value="ECO:0007669"/>
    <property type="project" value="UniProtKB-KW"/>
</dbReference>
<proteinExistence type="inferred from homology"/>
<evidence type="ECO:0000313" key="14">
    <source>
        <dbReference type="EMBL" id="AEV28820.1"/>
    </source>
</evidence>